<sequence length="170" mass="19165">MFQTKRMDIFGFIEQAWKLGLDGVEINIIPDHNLHPEFGVLDGDDPVYLARVKEAIQFRNLYCELDARLTDEVSLTRAINIAKGIGADVIRTYINVNEFDPALMKKAITDVKKIVPLLRKNRIKLAIENHEDETADEIIAVVKGVDSIWVGAHCDVGNTHDGVGRTRRSR</sequence>
<evidence type="ECO:0000259" key="1">
    <source>
        <dbReference type="Pfam" id="PF01261"/>
    </source>
</evidence>
<dbReference type="PANTHER" id="PTHR12110">
    <property type="entry name" value="HYDROXYPYRUVATE ISOMERASE"/>
    <property type="match status" value="1"/>
</dbReference>
<dbReference type="KEGG" id="ppr:PBPRA3029"/>
<dbReference type="Pfam" id="PF01261">
    <property type="entry name" value="AP_endonuc_2"/>
    <property type="match status" value="1"/>
</dbReference>
<dbReference type="InterPro" id="IPR036237">
    <property type="entry name" value="Xyl_isomerase-like_sf"/>
</dbReference>
<organism evidence="2 3">
    <name type="scientific">Photobacterium profundum (strain SS9)</name>
    <dbReference type="NCBI Taxonomy" id="298386"/>
    <lineage>
        <taxon>Bacteria</taxon>
        <taxon>Pseudomonadati</taxon>
        <taxon>Pseudomonadota</taxon>
        <taxon>Gammaproteobacteria</taxon>
        <taxon>Vibrionales</taxon>
        <taxon>Vibrionaceae</taxon>
        <taxon>Photobacterium</taxon>
    </lineage>
</organism>
<dbReference type="EMBL" id="CR378672">
    <property type="protein sequence ID" value="CAG21357.1"/>
    <property type="molecule type" value="Genomic_DNA"/>
</dbReference>
<dbReference type="InterPro" id="IPR013022">
    <property type="entry name" value="Xyl_isomerase-like_TIM-brl"/>
</dbReference>
<reference evidence="3" key="1">
    <citation type="journal article" date="2005" name="Science">
        <title>Life at depth: Photobacterium profundum genome sequence and expression analysis.</title>
        <authorList>
            <person name="Vezzi A."/>
            <person name="Campanaro S."/>
            <person name="D'Angelo M."/>
            <person name="Simonato F."/>
            <person name="Vitulo N."/>
            <person name="Lauro F.M."/>
            <person name="Cestaro A."/>
            <person name="Malacrida G."/>
            <person name="Simionati B."/>
            <person name="Cannata N."/>
            <person name="Romualdi C."/>
            <person name="Bartlett D.H."/>
            <person name="Valle G."/>
        </authorList>
    </citation>
    <scope>NUCLEOTIDE SEQUENCE [LARGE SCALE GENOMIC DNA]</scope>
    <source>
        <strain evidence="3">ATCC BAA-1253 / SS9</strain>
    </source>
</reference>
<dbReference type="AlphaFoldDB" id="Q6LMW9"/>
<name>Q6LMW9_PHOPR</name>
<evidence type="ECO:0000313" key="2">
    <source>
        <dbReference type="EMBL" id="CAG21357.1"/>
    </source>
</evidence>
<dbReference type="STRING" id="298386.PBPRA3029"/>
<gene>
    <name evidence="2" type="primary">YPO1670</name>
    <name evidence="2" type="ordered locus">PBPRA3029</name>
</gene>
<dbReference type="Proteomes" id="UP000000593">
    <property type="component" value="Chromosome 1"/>
</dbReference>
<dbReference type="PANTHER" id="PTHR12110:SF53">
    <property type="entry name" value="BLR5974 PROTEIN"/>
    <property type="match status" value="1"/>
</dbReference>
<dbReference type="SUPFAM" id="SSF51658">
    <property type="entry name" value="Xylose isomerase-like"/>
    <property type="match status" value="1"/>
</dbReference>
<dbReference type="InterPro" id="IPR050312">
    <property type="entry name" value="IolE/XylAMocC-like"/>
</dbReference>
<evidence type="ECO:0000313" key="3">
    <source>
        <dbReference type="Proteomes" id="UP000000593"/>
    </source>
</evidence>
<dbReference type="Gene3D" id="3.20.20.150">
    <property type="entry name" value="Divalent-metal-dependent TIM barrel enzymes"/>
    <property type="match status" value="1"/>
</dbReference>
<keyword evidence="3" id="KW-1185">Reference proteome</keyword>
<dbReference type="HOGENOM" id="CLU_1569237_0_0_6"/>
<proteinExistence type="predicted"/>
<protein>
    <recommendedName>
        <fullName evidence="1">Xylose isomerase-like TIM barrel domain-containing protein</fullName>
    </recommendedName>
</protein>
<feature type="domain" description="Xylose isomerase-like TIM barrel" evidence="1">
    <location>
        <begin position="14"/>
        <end position="161"/>
    </location>
</feature>
<accession>Q6LMW9</accession>
<dbReference type="eggNOG" id="COG1082">
    <property type="taxonomic scope" value="Bacteria"/>
</dbReference>